<dbReference type="GO" id="GO:0016757">
    <property type="term" value="F:glycosyltransferase activity"/>
    <property type="evidence" value="ECO:0007669"/>
    <property type="project" value="UniProtKB-KW"/>
</dbReference>
<proteinExistence type="inferred from homology"/>
<reference evidence="15" key="1">
    <citation type="journal article" date="2019" name="Int. J. Syst. Evol. Microbiol.">
        <title>The Global Catalogue of Microorganisms (GCM) 10K type strain sequencing project: providing services to taxonomists for standard genome sequencing and annotation.</title>
        <authorList>
            <consortium name="The Broad Institute Genomics Platform"/>
            <consortium name="The Broad Institute Genome Sequencing Center for Infectious Disease"/>
            <person name="Wu L."/>
            <person name="Ma J."/>
        </authorList>
    </citation>
    <scope>NUCLEOTIDE SEQUENCE [LARGE SCALE GENOMIC DNA]</scope>
    <source>
        <strain evidence="15">CGMCC 1.15180</strain>
    </source>
</reference>
<sequence>MSLGIPLVLAALLAGYGALLTDAGIAGAPLLLCTGLASIPALLLATGLFTWSFGIVARRSRHTPAGLRQPPEGTRPGPAARTALVCPIKNEDTAQVFANLQAIHESLRATGADRLFDVFVVSNSDDPDCWVEEELAWARLRRSVPRSHLWRRHRETGRKTANIAEFCERWGSAYRYVVVLDADSLMSGECLLELVRLMEHNPRAGLLQASSRLVNGRTLFARLQQFSTYGCADVPQWGERLWQGSAGTYYGHNAIIRVAPFMAHCGLPRLSGRSPWGGEILSHDFVEGSLLARAGWDVYVVPEAAGSYEECPATLHDHARRDHRWYQGDLLNLRLLRTPALPLAARARFLLAAVRNLGAPAVVLLIGCVLGFADPEGRSACAAAPTSAGGCLGGTGIKVLLAVTLPFVVWDLAGRTAWAGTPAVAPGLRTVAKAAEGSRRFGAAALADGLLDLLLWLATAPARLMSRAAFTLQFVCGRDAGWAGARRAARRPRLTARTSGYLRHSLAALCVSAVCWLYAPWTMWWAGPLLLLWLGTFASALVLDSPRAGSLSRRMGLLRTPEEVDVPPVVARAEQLRHGYRRALPQGNGGWQTALTDPATAALHRGFVAHLPPLTPELRAAAERAAHAYERGLLLTGAQAMALLHAPRPAVGTARTAITFPQARHRPMPAQRL</sequence>
<dbReference type="Proteomes" id="UP001596139">
    <property type="component" value="Unassembled WGS sequence"/>
</dbReference>
<dbReference type="Gene3D" id="3.90.550.10">
    <property type="entry name" value="Spore Coat Polysaccharide Biosynthesis Protein SpsA, Chain A"/>
    <property type="match status" value="1"/>
</dbReference>
<evidence type="ECO:0000256" key="3">
    <source>
        <dbReference type="ARBA" id="ARBA00009337"/>
    </source>
</evidence>
<keyword evidence="15" id="KW-1185">Reference proteome</keyword>
<evidence type="ECO:0000256" key="6">
    <source>
        <dbReference type="ARBA" id="ARBA00022519"/>
    </source>
</evidence>
<keyword evidence="8 14" id="KW-0808">Transferase</keyword>
<dbReference type="EMBL" id="JBHSPX010000004">
    <property type="protein sequence ID" value="MFC6064068.1"/>
    <property type="molecule type" value="Genomic_DNA"/>
</dbReference>
<dbReference type="SUPFAM" id="SSF53448">
    <property type="entry name" value="Nucleotide-diphospho-sugar transferases"/>
    <property type="match status" value="1"/>
</dbReference>
<comment type="subcellular location">
    <subcellularLocation>
        <location evidence="1">Cell inner membrane</location>
        <topology evidence="1">Multi-pass membrane protein</topology>
    </subcellularLocation>
</comment>
<gene>
    <name evidence="14" type="primary">mdoH</name>
    <name evidence="14" type="ORF">ACFP4F_16135</name>
</gene>
<feature type="domain" description="Glycosyltransferase 2-like" evidence="13">
    <location>
        <begin position="176"/>
        <end position="366"/>
    </location>
</feature>
<evidence type="ECO:0000259" key="13">
    <source>
        <dbReference type="Pfam" id="PF13632"/>
    </source>
</evidence>
<comment type="caution">
    <text evidence="14">The sequence shown here is derived from an EMBL/GenBank/DDBJ whole genome shotgun (WGS) entry which is preliminary data.</text>
</comment>
<feature type="transmembrane region" description="Helical" evidence="12">
    <location>
        <begin position="500"/>
        <end position="519"/>
    </location>
</feature>
<accession>A0ABW1MKX8</accession>
<evidence type="ECO:0000313" key="14">
    <source>
        <dbReference type="EMBL" id="MFC6064068.1"/>
    </source>
</evidence>
<dbReference type="NCBIfam" id="NF003962">
    <property type="entry name" value="PRK05454.2-5"/>
    <property type="match status" value="1"/>
</dbReference>
<feature type="transmembrane region" description="Helical" evidence="12">
    <location>
        <begin position="27"/>
        <end position="51"/>
    </location>
</feature>
<keyword evidence="5" id="KW-1003">Cell membrane</keyword>
<name>A0ABW1MKX8_9ACTN</name>
<evidence type="ECO:0000256" key="10">
    <source>
        <dbReference type="ARBA" id="ARBA00022989"/>
    </source>
</evidence>
<keyword evidence="6" id="KW-0997">Cell inner membrane</keyword>
<evidence type="ECO:0000256" key="2">
    <source>
        <dbReference type="ARBA" id="ARBA00005001"/>
    </source>
</evidence>
<dbReference type="InterPro" id="IPR050321">
    <property type="entry name" value="Glycosyltr_2/OpgH_subfam"/>
</dbReference>
<evidence type="ECO:0000256" key="8">
    <source>
        <dbReference type="ARBA" id="ARBA00022679"/>
    </source>
</evidence>
<evidence type="ECO:0000256" key="1">
    <source>
        <dbReference type="ARBA" id="ARBA00004429"/>
    </source>
</evidence>
<dbReference type="RefSeq" id="WP_051861441.1">
    <property type="nucleotide sequence ID" value="NZ_JBHSPX010000004.1"/>
</dbReference>
<evidence type="ECO:0000256" key="9">
    <source>
        <dbReference type="ARBA" id="ARBA00022692"/>
    </source>
</evidence>
<evidence type="ECO:0000256" key="7">
    <source>
        <dbReference type="ARBA" id="ARBA00022676"/>
    </source>
</evidence>
<dbReference type="PANTHER" id="PTHR43867:SF5">
    <property type="entry name" value="GLUCANS BIOSYNTHESIS GLUCOSYLTRANSFERASE H"/>
    <property type="match status" value="1"/>
</dbReference>
<evidence type="ECO:0000256" key="4">
    <source>
        <dbReference type="ARBA" id="ARBA00020585"/>
    </source>
</evidence>
<dbReference type="InterPro" id="IPR001173">
    <property type="entry name" value="Glyco_trans_2-like"/>
</dbReference>
<keyword evidence="10 12" id="KW-1133">Transmembrane helix</keyword>
<dbReference type="Pfam" id="PF13632">
    <property type="entry name" value="Glyco_trans_2_3"/>
    <property type="match status" value="1"/>
</dbReference>
<keyword evidence="7 14" id="KW-0328">Glycosyltransferase</keyword>
<comment type="pathway">
    <text evidence="2">Glycan metabolism; osmoregulated periplasmic glucan (OPG) biosynthesis.</text>
</comment>
<keyword evidence="9 12" id="KW-0812">Transmembrane</keyword>
<comment type="similarity">
    <text evidence="3">Belongs to the glycosyltransferase 2 family. OpgH subfamily.</text>
</comment>
<protein>
    <recommendedName>
        <fullName evidence="4">Glucans biosynthesis glucosyltransferase H</fullName>
    </recommendedName>
</protein>
<evidence type="ECO:0000313" key="15">
    <source>
        <dbReference type="Proteomes" id="UP001596139"/>
    </source>
</evidence>
<dbReference type="NCBIfam" id="NF003958">
    <property type="entry name" value="PRK05454.2-1"/>
    <property type="match status" value="1"/>
</dbReference>
<organism evidence="14 15">
    <name type="scientific">Streptomyces ochraceiscleroticus</name>
    <dbReference type="NCBI Taxonomy" id="47761"/>
    <lineage>
        <taxon>Bacteria</taxon>
        <taxon>Bacillati</taxon>
        <taxon>Actinomycetota</taxon>
        <taxon>Actinomycetes</taxon>
        <taxon>Kitasatosporales</taxon>
        <taxon>Streptomycetaceae</taxon>
        <taxon>Streptomyces</taxon>
    </lineage>
</organism>
<evidence type="ECO:0000256" key="5">
    <source>
        <dbReference type="ARBA" id="ARBA00022475"/>
    </source>
</evidence>
<evidence type="ECO:0000256" key="11">
    <source>
        <dbReference type="ARBA" id="ARBA00023136"/>
    </source>
</evidence>
<dbReference type="InterPro" id="IPR029044">
    <property type="entry name" value="Nucleotide-diphossugar_trans"/>
</dbReference>
<evidence type="ECO:0000256" key="12">
    <source>
        <dbReference type="SAM" id="Phobius"/>
    </source>
</evidence>
<feature type="transmembrane region" description="Helical" evidence="12">
    <location>
        <begin position="525"/>
        <end position="543"/>
    </location>
</feature>
<keyword evidence="11 12" id="KW-0472">Membrane</keyword>
<dbReference type="PANTHER" id="PTHR43867">
    <property type="entry name" value="CELLULOSE SYNTHASE CATALYTIC SUBUNIT A [UDP-FORMING]"/>
    <property type="match status" value="1"/>
</dbReference>